<evidence type="ECO:0000313" key="3">
    <source>
        <dbReference type="Proteomes" id="UP001056716"/>
    </source>
</evidence>
<feature type="region of interest" description="Disordered" evidence="1">
    <location>
        <begin position="21"/>
        <end position="61"/>
    </location>
</feature>
<dbReference type="KEGG" id="atz:M5E07_11670"/>
<proteinExistence type="predicted"/>
<dbReference type="RefSeq" id="WP_252219411.1">
    <property type="nucleotide sequence ID" value="NZ_CP098732.1"/>
</dbReference>
<sequence>MIKNIVLLVLTTSLLTGCLWHGDWDHRHNRPPPHHGSDHRPDSNQHDHSNNQHNDHNQPPR</sequence>
<dbReference type="AlphaFoldDB" id="A0AAE9RZK2"/>
<feature type="compositionally biased region" description="Basic and acidic residues" evidence="1">
    <location>
        <begin position="35"/>
        <end position="61"/>
    </location>
</feature>
<dbReference type="Proteomes" id="UP001056716">
    <property type="component" value="Chromosome"/>
</dbReference>
<dbReference type="EMBL" id="CP098732">
    <property type="protein sequence ID" value="USE82460.1"/>
    <property type="molecule type" value="Genomic_DNA"/>
</dbReference>
<protein>
    <recommendedName>
        <fullName evidence="4">Lipoprotein</fullName>
    </recommendedName>
</protein>
<evidence type="ECO:0008006" key="4">
    <source>
        <dbReference type="Google" id="ProtNLM"/>
    </source>
</evidence>
<evidence type="ECO:0000256" key="1">
    <source>
        <dbReference type="SAM" id="MobiDB-lite"/>
    </source>
</evidence>
<keyword evidence="3" id="KW-1185">Reference proteome</keyword>
<reference evidence="2" key="1">
    <citation type="submission" date="2022-06" db="EMBL/GenBank/DDBJ databases">
        <title>Isolation, identification and characterization of iprodione-degrading strains in Lhasa, Tibet.</title>
        <authorList>
            <person name="Pan H."/>
        </authorList>
    </citation>
    <scope>NUCLEOTIDE SEQUENCE</scope>
    <source>
        <strain evidence="2">Y-23</strain>
    </source>
</reference>
<accession>A0AAE9RZK2</accession>
<name>A0AAE9RZK2_9GAMM</name>
<organism evidence="2 3">
    <name type="scientific">Acinetobacter tibetensis</name>
    <dbReference type="NCBI Taxonomy" id="2943497"/>
    <lineage>
        <taxon>Bacteria</taxon>
        <taxon>Pseudomonadati</taxon>
        <taxon>Pseudomonadota</taxon>
        <taxon>Gammaproteobacteria</taxon>
        <taxon>Moraxellales</taxon>
        <taxon>Moraxellaceae</taxon>
        <taxon>Acinetobacter</taxon>
    </lineage>
</organism>
<gene>
    <name evidence="2" type="ORF">M5E07_11670</name>
</gene>
<dbReference type="PROSITE" id="PS51257">
    <property type="entry name" value="PROKAR_LIPOPROTEIN"/>
    <property type="match status" value="1"/>
</dbReference>
<evidence type="ECO:0000313" key="2">
    <source>
        <dbReference type="EMBL" id="USE82460.1"/>
    </source>
</evidence>